<proteinExistence type="predicted"/>
<evidence type="ECO:0000259" key="2">
    <source>
        <dbReference type="Pfam" id="PF00248"/>
    </source>
</evidence>
<dbReference type="InterPro" id="IPR023210">
    <property type="entry name" value="NADP_OxRdtase_dom"/>
</dbReference>
<dbReference type="PANTHER" id="PTHR43364:SF6">
    <property type="entry name" value="OXIDOREDUCTASE-RELATED"/>
    <property type="match status" value="1"/>
</dbReference>
<keyword evidence="4" id="KW-1185">Reference proteome</keyword>
<dbReference type="InterPro" id="IPR050523">
    <property type="entry name" value="AKR_Detox_Biosynth"/>
</dbReference>
<keyword evidence="1 3" id="KW-0560">Oxidoreductase</keyword>
<dbReference type="OrthoDB" id="9803483at2"/>
<feature type="domain" description="NADP-dependent oxidoreductase" evidence="2">
    <location>
        <begin position="15"/>
        <end position="310"/>
    </location>
</feature>
<dbReference type="PANTHER" id="PTHR43364">
    <property type="entry name" value="NADH-SPECIFIC METHYLGLYOXAL REDUCTASE-RELATED"/>
    <property type="match status" value="1"/>
</dbReference>
<dbReference type="RefSeq" id="WP_085836325.1">
    <property type="nucleotide sequence ID" value="NZ_FWFS01000005.1"/>
</dbReference>
<dbReference type="EC" id="1.1.1.-" evidence="3"/>
<dbReference type="Proteomes" id="UP000193862">
    <property type="component" value="Unassembled WGS sequence"/>
</dbReference>
<organism evidence="3 4">
    <name type="scientific">Aquimixticola soesokkakensis</name>
    <dbReference type="NCBI Taxonomy" id="1519096"/>
    <lineage>
        <taxon>Bacteria</taxon>
        <taxon>Pseudomonadati</taxon>
        <taxon>Pseudomonadota</taxon>
        <taxon>Alphaproteobacteria</taxon>
        <taxon>Rhodobacterales</taxon>
        <taxon>Paracoccaceae</taxon>
        <taxon>Aquimixticola</taxon>
    </lineage>
</organism>
<dbReference type="GO" id="GO:0016491">
    <property type="term" value="F:oxidoreductase activity"/>
    <property type="evidence" value="ECO:0007669"/>
    <property type="project" value="UniProtKB-KW"/>
</dbReference>
<dbReference type="FunFam" id="3.20.20.100:FF:000004">
    <property type="entry name" value="Oxidoreductase, aldo/keto reductase"/>
    <property type="match status" value="1"/>
</dbReference>
<reference evidence="3 4" key="1">
    <citation type="submission" date="2017-03" db="EMBL/GenBank/DDBJ databases">
        <authorList>
            <person name="Afonso C.L."/>
            <person name="Miller P.J."/>
            <person name="Scott M.A."/>
            <person name="Spackman E."/>
            <person name="Goraichik I."/>
            <person name="Dimitrov K.M."/>
            <person name="Suarez D.L."/>
            <person name="Swayne D.E."/>
        </authorList>
    </citation>
    <scope>NUCLEOTIDE SEQUENCE [LARGE SCALE GENOMIC DNA]</scope>
    <source>
        <strain evidence="3 4">CECT 8620</strain>
    </source>
</reference>
<dbReference type="EMBL" id="FWFS01000005">
    <property type="protein sequence ID" value="SLN41695.1"/>
    <property type="molecule type" value="Genomic_DNA"/>
</dbReference>
<name>A0A1Y5SKI5_9RHOB</name>
<evidence type="ECO:0000313" key="4">
    <source>
        <dbReference type="Proteomes" id="UP000193862"/>
    </source>
</evidence>
<dbReference type="Gene3D" id="3.20.20.100">
    <property type="entry name" value="NADP-dependent oxidoreductase domain"/>
    <property type="match status" value="1"/>
</dbReference>
<dbReference type="SUPFAM" id="SSF51430">
    <property type="entry name" value="NAD(P)-linked oxidoreductase"/>
    <property type="match status" value="1"/>
</dbReference>
<evidence type="ECO:0000313" key="3">
    <source>
        <dbReference type="EMBL" id="SLN41695.1"/>
    </source>
</evidence>
<dbReference type="GO" id="GO:0005829">
    <property type="term" value="C:cytosol"/>
    <property type="evidence" value="ECO:0007669"/>
    <property type="project" value="TreeGrafter"/>
</dbReference>
<sequence length="313" mass="33603">MEKRTLGRSGLSIAPLVFGGNVFGWTADETTSFKLLDGFVDAGLDAIDTADVYSAWADGNTGGESETVIGNWLAANPAKRDKITLITKVGSQMPDGAGLSARWIERAVEDSLSRLKTDYIDLYLSHFPDPDTPYAETLAAYDKLIQAGKVRAVGGSNLDAAQLEAAQGAAKQANLPRYEVLQPEYNLYDRAGFEGPLARYCVDNEIGVITYFSLAAGFLTGKYRRPEDVSGQRARMVGKYLDDKGLRLLDALDTVAQDTGASHAEIALAWLMRKEGVTAPIASASKPSQLETLVKAVDLDLSEAAMTLLNDAG</sequence>
<gene>
    <name evidence="3" type="primary">yhdN_2</name>
    <name evidence="3" type="ORF">AQS8620_01622</name>
</gene>
<protein>
    <submittedName>
        <fullName evidence="3">General stress protein 69</fullName>
        <ecNumber evidence="3">1.1.1.-</ecNumber>
    </submittedName>
</protein>
<dbReference type="AlphaFoldDB" id="A0A1Y5SKI5"/>
<evidence type="ECO:0000256" key="1">
    <source>
        <dbReference type="ARBA" id="ARBA00023002"/>
    </source>
</evidence>
<accession>A0A1Y5SKI5</accession>
<dbReference type="CDD" id="cd19081">
    <property type="entry name" value="AKR_AKR9C1"/>
    <property type="match status" value="1"/>
</dbReference>
<dbReference type="InterPro" id="IPR036812">
    <property type="entry name" value="NAD(P)_OxRdtase_dom_sf"/>
</dbReference>
<dbReference type="Pfam" id="PF00248">
    <property type="entry name" value="Aldo_ket_red"/>
    <property type="match status" value="1"/>
</dbReference>